<reference evidence="1" key="1">
    <citation type="journal article" date="2018" name="Genome Biol. Evol.">
        <title>Genomics and development of Lentinus tigrinus, a white-rot wood-decaying mushroom with dimorphic fruiting bodies.</title>
        <authorList>
            <person name="Wu B."/>
            <person name="Xu Z."/>
            <person name="Knudson A."/>
            <person name="Carlson A."/>
            <person name="Chen N."/>
            <person name="Kovaka S."/>
            <person name="LaButti K."/>
            <person name="Lipzen A."/>
            <person name="Pennachio C."/>
            <person name="Riley R."/>
            <person name="Schakwitz W."/>
            <person name="Umezawa K."/>
            <person name="Ohm R.A."/>
            <person name="Grigoriev I.V."/>
            <person name="Nagy L.G."/>
            <person name="Gibbons J."/>
            <person name="Hibbett D."/>
        </authorList>
    </citation>
    <scope>NUCLEOTIDE SEQUENCE [LARGE SCALE GENOMIC DNA]</scope>
    <source>
        <strain evidence="1">ALCF2SS1-6</strain>
    </source>
</reference>
<evidence type="ECO:0000313" key="2">
    <source>
        <dbReference type="Proteomes" id="UP000313359"/>
    </source>
</evidence>
<dbReference type="Proteomes" id="UP000313359">
    <property type="component" value="Unassembled WGS sequence"/>
</dbReference>
<organism evidence="1 2">
    <name type="scientific">Lentinus tigrinus ALCF2SS1-6</name>
    <dbReference type="NCBI Taxonomy" id="1328759"/>
    <lineage>
        <taxon>Eukaryota</taxon>
        <taxon>Fungi</taxon>
        <taxon>Dikarya</taxon>
        <taxon>Basidiomycota</taxon>
        <taxon>Agaricomycotina</taxon>
        <taxon>Agaricomycetes</taxon>
        <taxon>Polyporales</taxon>
        <taxon>Polyporaceae</taxon>
        <taxon>Lentinus</taxon>
    </lineage>
</organism>
<accession>A0A5C2SXP0</accession>
<name>A0A5C2SXP0_9APHY</name>
<proteinExistence type="predicted"/>
<evidence type="ECO:0000313" key="1">
    <source>
        <dbReference type="EMBL" id="RPD67428.1"/>
    </source>
</evidence>
<dbReference type="AlphaFoldDB" id="A0A5C2SXP0"/>
<sequence>MMLQLEAHKTLAAVWEANSDQKKTTYGDLRTGIPRTNNVPQALKTLGFKSPNRQGMTVFFPGGPKRRAAGRKCWAAFEDMRGEAEIIREKVLARWRLELYELYGWSNDTFAVQNTNTEAPKDGPEEAEA</sequence>
<protein>
    <submittedName>
        <fullName evidence="1">Uncharacterized protein</fullName>
    </submittedName>
</protein>
<dbReference type="EMBL" id="ML122250">
    <property type="protein sequence ID" value="RPD67428.1"/>
    <property type="molecule type" value="Genomic_DNA"/>
</dbReference>
<keyword evidence="2" id="KW-1185">Reference proteome</keyword>
<gene>
    <name evidence="1" type="ORF">L227DRAFT_559341</name>
</gene>